<gene>
    <name evidence="3" type="ordered locus">Plabr_2696</name>
</gene>
<dbReference type="Pfam" id="PF08305">
    <property type="entry name" value="NPCBM"/>
    <property type="match status" value="1"/>
</dbReference>
<evidence type="ECO:0000259" key="2">
    <source>
        <dbReference type="SMART" id="SM00776"/>
    </source>
</evidence>
<reference evidence="4" key="1">
    <citation type="submission" date="2011-02" db="EMBL/GenBank/DDBJ databases">
        <title>The complete genome of Planctomyces brasiliensis DSM 5305.</title>
        <authorList>
            <person name="Lucas S."/>
            <person name="Copeland A."/>
            <person name="Lapidus A."/>
            <person name="Bruce D."/>
            <person name="Goodwin L."/>
            <person name="Pitluck S."/>
            <person name="Kyrpides N."/>
            <person name="Mavromatis K."/>
            <person name="Pagani I."/>
            <person name="Ivanova N."/>
            <person name="Ovchinnikova G."/>
            <person name="Lu M."/>
            <person name="Detter J.C."/>
            <person name="Han C."/>
            <person name="Land M."/>
            <person name="Hauser L."/>
            <person name="Markowitz V."/>
            <person name="Cheng J.-F."/>
            <person name="Hugenholtz P."/>
            <person name="Woyke T."/>
            <person name="Wu D."/>
            <person name="Tindall B."/>
            <person name="Pomrenke H.G."/>
            <person name="Brambilla E."/>
            <person name="Klenk H.-P."/>
            <person name="Eisen J.A."/>
        </authorList>
    </citation>
    <scope>NUCLEOTIDE SEQUENCE [LARGE SCALE GENOMIC DNA]</scope>
    <source>
        <strain evidence="4">ATCC 49424 / DSM 5305 / JCM 21570 / NBRC 103401 / IFAM 1448</strain>
    </source>
</reference>
<dbReference type="KEGG" id="pbs:Plabr_2696"/>
<evidence type="ECO:0000313" key="4">
    <source>
        <dbReference type="Proteomes" id="UP000006860"/>
    </source>
</evidence>
<dbReference type="EMBL" id="CP002546">
    <property type="protein sequence ID" value="ADY60296.1"/>
    <property type="molecule type" value="Genomic_DNA"/>
</dbReference>
<dbReference type="InterPro" id="IPR013222">
    <property type="entry name" value="Glyco_hyd_98_carb-bd"/>
</dbReference>
<protein>
    <submittedName>
        <fullName evidence="3">Glycosyl hydrolase family 98 putative carbohydrate binding module</fullName>
    </submittedName>
</protein>
<dbReference type="HOGENOM" id="CLU_428871_0_0_0"/>
<feature type="signal peptide" evidence="1">
    <location>
        <begin position="1"/>
        <end position="21"/>
    </location>
</feature>
<sequence>MKSCLLASALLFLTVCNAVSAAERAANTPVGEQVVQARKKLDAWHEGQQQPGQRKLHIICWTPSDRELPANYESRLDAILKRIQAFYASEMERHGFGPRSINLSLNEQGQVKLFAVTGRHPTEHYGKQSGREIREECLPVLAEAGLNADEETIVIFCNLADWDAERLRFSHRSPYYAGGTNRSGTAWQLDSPELDVLNIPKKQPLIIDGEYGRISLGKHNSIFIGGIAHELGHALSLPHCKPRPDEAVLGTPLMGSGNRTFGDEERGEGKGTILSFAHALKLASHPQFSESVKGMDVTPSLDLSELQITSDDRSISVSGKVTGSPPVYGVLAYFDPAGGGDYDSTTMTAIPAEDGSFSFSTDALQPGKPAELRIVPLHCNGASSNARRNASLRFSYSVDAAGRPDVSVAQARLELVPFLDAFSARQQQKAISLAGNLESELAGRIAQRLLNPVERTSSPAEIDQAATQVLLSQCLPEQEQVGWMRPVYDRLPGAEPMLAAGDRLFETGLYAHAPASHVYRLDGRWKKLEGFAGIAAGKNGSVQFEFKVDGKTRWKSRILRGGELIAFEVDLTGGKQLELLTHPTDDGANSDWGLWLKPTLSR</sequence>
<feature type="domain" description="Glycosyl hydrolase family 98 putative carbohydrate-binding module" evidence="2">
    <location>
        <begin position="465"/>
        <end position="602"/>
    </location>
</feature>
<dbReference type="Proteomes" id="UP000006860">
    <property type="component" value="Chromosome"/>
</dbReference>
<proteinExistence type="predicted"/>
<dbReference type="SMART" id="SM00776">
    <property type="entry name" value="NPCBM"/>
    <property type="match status" value="1"/>
</dbReference>
<dbReference type="RefSeq" id="WP_013629020.1">
    <property type="nucleotide sequence ID" value="NC_015174.1"/>
</dbReference>
<dbReference type="SUPFAM" id="SSF49785">
    <property type="entry name" value="Galactose-binding domain-like"/>
    <property type="match status" value="1"/>
</dbReference>
<keyword evidence="4" id="KW-1185">Reference proteome</keyword>
<name>F0SRY0_RUBBR</name>
<evidence type="ECO:0000256" key="1">
    <source>
        <dbReference type="SAM" id="SignalP"/>
    </source>
</evidence>
<dbReference type="InterPro" id="IPR038637">
    <property type="entry name" value="NPCBM_sf"/>
</dbReference>
<dbReference type="eggNOG" id="ENOG5032UUZ">
    <property type="taxonomic scope" value="Bacteria"/>
</dbReference>
<organism evidence="3 4">
    <name type="scientific">Rubinisphaera brasiliensis (strain ATCC 49424 / DSM 5305 / JCM 21570 / IAM 15109 / NBRC 103401 / IFAM 1448)</name>
    <name type="common">Planctomyces brasiliensis</name>
    <dbReference type="NCBI Taxonomy" id="756272"/>
    <lineage>
        <taxon>Bacteria</taxon>
        <taxon>Pseudomonadati</taxon>
        <taxon>Planctomycetota</taxon>
        <taxon>Planctomycetia</taxon>
        <taxon>Planctomycetales</taxon>
        <taxon>Planctomycetaceae</taxon>
        <taxon>Rubinisphaera</taxon>
    </lineage>
</organism>
<dbReference type="AlphaFoldDB" id="F0SRY0"/>
<keyword evidence="3" id="KW-0378">Hydrolase</keyword>
<dbReference type="InterPro" id="IPR008979">
    <property type="entry name" value="Galactose-bd-like_sf"/>
</dbReference>
<keyword evidence="1" id="KW-0732">Signal</keyword>
<dbReference type="GO" id="GO:0016787">
    <property type="term" value="F:hydrolase activity"/>
    <property type="evidence" value="ECO:0007669"/>
    <property type="project" value="UniProtKB-KW"/>
</dbReference>
<feature type="chain" id="PRO_5003260865" evidence="1">
    <location>
        <begin position="22"/>
        <end position="602"/>
    </location>
</feature>
<accession>F0SRY0</accession>
<dbReference type="Gene3D" id="2.60.120.1060">
    <property type="entry name" value="NPCBM/NEW2 domain"/>
    <property type="match status" value="1"/>
</dbReference>
<evidence type="ECO:0000313" key="3">
    <source>
        <dbReference type="EMBL" id="ADY60296.1"/>
    </source>
</evidence>